<dbReference type="EC" id="3.6.4.13" evidence="2"/>
<evidence type="ECO:0000256" key="5">
    <source>
        <dbReference type="ARBA" id="ARBA00022801"/>
    </source>
</evidence>
<dbReference type="PANTHER" id="PTHR18934:SF119">
    <property type="entry name" value="ATP-DEPENDENT RNA HELICASE A"/>
    <property type="match status" value="1"/>
</dbReference>
<dbReference type="AlphaFoldDB" id="A0AAV2QJF4"/>
<dbReference type="PANTHER" id="PTHR18934">
    <property type="entry name" value="ATP-DEPENDENT RNA HELICASE"/>
    <property type="match status" value="1"/>
</dbReference>
<dbReference type="InterPro" id="IPR007502">
    <property type="entry name" value="Helicase-assoc_dom"/>
</dbReference>
<feature type="compositionally biased region" description="Acidic residues" evidence="9">
    <location>
        <begin position="610"/>
        <end position="622"/>
    </location>
</feature>
<feature type="domain" description="Helicase ATP-binding" evidence="11">
    <location>
        <begin position="409"/>
        <end position="575"/>
    </location>
</feature>
<dbReference type="Pfam" id="PF00035">
    <property type="entry name" value="dsrm"/>
    <property type="match status" value="1"/>
</dbReference>
<evidence type="ECO:0000313" key="14">
    <source>
        <dbReference type="Proteomes" id="UP001497623"/>
    </source>
</evidence>
<evidence type="ECO:0000259" key="11">
    <source>
        <dbReference type="PROSITE" id="PS51192"/>
    </source>
</evidence>
<dbReference type="SMART" id="SM00487">
    <property type="entry name" value="DEXDc"/>
    <property type="match status" value="1"/>
</dbReference>
<evidence type="ECO:0000256" key="8">
    <source>
        <dbReference type="PROSITE-ProRule" id="PRU00266"/>
    </source>
</evidence>
<keyword evidence="14" id="KW-1185">Reference proteome</keyword>
<dbReference type="Gene3D" id="3.30.160.20">
    <property type="match status" value="2"/>
</dbReference>
<feature type="domain" description="Helicase C-terminal" evidence="12">
    <location>
        <begin position="650"/>
        <end position="823"/>
    </location>
</feature>
<dbReference type="GO" id="GO:1990904">
    <property type="term" value="C:ribonucleoprotein complex"/>
    <property type="evidence" value="ECO:0007669"/>
    <property type="project" value="TreeGrafter"/>
</dbReference>
<evidence type="ECO:0000256" key="9">
    <source>
        <dbReference type="SAM" id="MobiDB-lite"/>
    </source>
</evidence>
<organism evidence="13 14">
    <name type="scientific">Meganyctiphanes norvegica</name>
    <name type="common">Northern krill</name>
    <name type="synonym">Thysanopoda norvegica</name>
    <dbReference type="NCBI Taxonomy" id="48144"/>
    <lineage>
        <taxon>Eukaryota</taxon>
        <taxon>Metazoa</taxon>
        <taxon>Ecdysozoa</taxon>
        <taxon>Arthropoda</taxon>
        <taxon>Crustacea</taxon>
        <taxon>Multicrustacea</taxon>
        <taxon>Malacostraca</taxon>
        <taxon>Eumalacostraca</taxon>
        <taxon>Eucarida</taxon>
        <taxon>Euphausiacea</taxon>
        <taxon>Euphausiidae</taxon>
        <taxon>Meganyctiphanes</taxon>
    </lineage>
</organism>
<keyword evidence="5" id="KW-0378">Hydrolase</keyword>
<dbReference type="InterPro" id="IPR044445">
    <property type="entry name" value="DHX9_DSRM_1"/>
</dbReference>
<dbReference type="EMBL" id="CAXKWB010006546">
    <property type="protein sequence ID" value="CAL4083258.1"/>
    <property type="molecule type" value="Genomic_DNA"/>
</dbReference>
<proteinExistence type="inferred from homology"/>
<dbReference type="FunFam" id="3.40.50.300:FF:000677">
    <property type="entry name" value="ATP-dependent RNA helicase A"/>
    <property type="match status" value="1"/>
</dbReference>
<dbReference type="Proteomes" id="UP001497623">
    <property type="component" value="Unassembled WGS sequence"/>
</dbReference>
<keyword evidence="3" id="KW-0677">Repeat</keyword>
<dbReference type="SUPFAM" id="SSF54768">
    <property type="entry name" value="dsRNA-binding domain-like"/>
    <property type="match status" value="2"/>
</dbReference>
<feature type="region of interest" description="Disordered" evidence="9">
    <location>
        <begin position="598"/>
        <end position="631"/>
    </location>
</feature>
<dbReference type="PROSITE" id="PS00690">
    <property type="entry name" value="DEAH_ATP_HELICASE"/>
    <property type="match status" value="1"/>
</dbReference>
<evidence type="ECO:0000256" key="6">
    <source>
        <dbReference type="ARBA" id="ARBA00022806"/>
    </source>
</evidence>
<feature type="region of interest" description="Disordered" evidence="9">
    <location>
        <begin position="1160"/>
        <end position="1201"/>
    </location>
</feature>
<dbReference type="Gene3D" id="3.40.50.300">
    <property type="entry name" value="P-loop containing nucleotide triphosphate hydrolases"/>
    <property type="match status" value="2"/>
</dbReference>
<dbReference type="Pfam" id="PF00270">
    <property type="entry name" value="DEAD"/>
    <property type="match status" value="1"/>
</dbReference>
<evidence type="ECO:0000256" key="2">
    <source>
        <dbReference type="ARBA" id="ARBA00012552"/>
    </source>
</evidence>
<protein>
    <recommendedName>
        <fullName evidence="2">RNA helicase</fullName>
        <ecNumber evidence="2">3.6.4.13</ecNumber>
    </recommendedName>
</protein>
<dbReference type="FunFam" id="3.40.50.300:FF:000284">
    <property type="entry name" value="probable ATP-dependent RNA helicase YTHDC2"/>
    <property type="match status" value="1"/>
</dbReference>
<dbReference type="InterPro" id="IPR001650">
    <property type="entry name" value="Helicase_C-like"/>
</dbReference>
<keyword evidence="4" id="KW-0547">Nucleotide-binding</keyword>
<dbReference type="PROSITE" id="PS51194">
    <property type="entry name" value="HELICASE_CTER"/>
    <property type="match status" value="1"/>
</dbReference>
<dbReference type="GO" id="GO:0003725">
    <property type="term" value="F:double-stranded RNA binding"/>
    <property type="evidence" value="ECO:0007669"/>
    <property type="project" value="InterPro"/>
</dbReference>
<dbReference type="PROSITE" id="PS51192">
    <property type="entry name" value="HELICASE_ATP_BIND_1"/>
    <property type="match status" value="1"/>
</dbReference>
<dbReference type="CDD" id="cd18791">
    <property type="entry name" value="SF2_C_RHA"/>
    <property type="match status" value="1"/>
</dbReference>
<feature type="non-terminal residue" evidence="13">
    <location>
        <position position="1274"/>
    </location>
</feature>
<dbReference type="CDD" id="cd19854">
    <property type="entry name" value="DSRM_DHX9_rpt1"/>
    <property type="match status" value="1"/>
</dbReference>
<dbReference type="InterPro" id="IPR002464">
    <property type="entry name" value="DNA/RNA_helicase_DEAH_CS"/>
</dbReference>
<evidence type="ECO:0000256" key="3">
    <source>
        <dbReference type="ARBA" id="ARBA00022737"/>
    </source>
</evidence>
<evidence type="ECO:0000256" key="7">
    <source>
        <dbReference type="ARBA" id="ARBA00022840"/>
    </source>
</evidence>
<dbReference type="SMART" id="SM00490">
    <property type="entry name" value="HELICc"/>
    <property type="match status" value="1"/>
</dbReference>
<evidence type="ECO:0000259" key="10">
    <source>
        <dbReference type="PROSITE" id="PS50137"/>
    </source>
</evidence>
<dbReference type="InterPro" id="IPR014720">
    <property type="entry name" value="dsRBD_dom"/>
</dbReference>
<dbReference type="GO" id="GO:0045944">
    <property type="term" value="P:positive regulation of transcription by RNA polymerase II"/>
    <property type="evidence" value="ECO:0007669"/>
    <property type="project" value="TreeGrafter"/>
</dbReference>
<dbReference type="GO" id="GO:0016887">
    <property type="term" value="F:ATP hydrolysis activity"/>
    <property type="evidence" value="ECO:0007669"/>
    <property type="project" value="TreeGrafter"/>
</dbReference>
<dbReference type="InterPro" id="IPR027417">
    <property type="entry name" value="P-loop_NTPase"/>
</dbReference>
<keyword evidence="8" id="KW-0694">RNA-binding</keyword>
<dbReference type="SMART" id="SM00847">
    <property type="entry name" value="HA2"/>
    <property type="match status" value="1"/>
</dbReference>
<dbReference type="GO" id="GO:0043138">
    <property type="term" value="F:3'-5' DNA helicase activity"/>
    <property type="evidence" value="ECO:0007669"/>
    <property type="project" value="TreeGrafter"/>
</dbReference>
<dbReference type="InterPro" id="IPR014001">
    <property type="entry name" value="Helicase_ATP-bd"/>
</dbReference>
<evidence type="ECO:0000259" key="12">
    <source>
        <dbReference type="PROSITE" id="PS51194"/>
    </source>
</evidence>
<dbReference type="Pfam" id="PF00271">
    <property type="entry name" value="Helicase_C"/>
    <property type="match status" value="1"/>
</dbReference>
<dbReference type="Pfam" id="PF21010">
    <property type="entry name" value="HA2_C"/>
    <property type="match status" value="1"/>
</dbReference>
<dbReference type="GO" id="GO:0005524">
    <property type="term" value="F:ATP binding"/>
    <property type="evidence" value="ECO:0007669"/>
    <property type="project" value="UniProtKB-KW"/>
</dbReference>
<dbReference type="GO" id="GO:0005730">
    <property type="term" value="C:nucleolus"/>
    <property type="evidence" value="ECO:0007669"/>
    <property type="project" value="TreeGrafter"/>
</dbReference>
<accession>A0AAV2QJF4</accession>
<sequence length="1274" mass="140746">MVKKVLTNLNCGGKSFRSFKNVKSWLYAWLGKKKVTPDYEVRNSGPKGRQRFLCEVRVKDFNYVGVGNSTNKKDAQANAAKDFVQFLIRSGQIQREECPDIDTPFESSEPVPSGGGNFSPSAPMAPVPGLRDEGNVYRPVQGGGDRNMTYMDRVQERKRVEEPVRLFARCLGTWCTVNSSHNLSMFISRDELYKHHDELYKHHETQLCDLNKAGRFDHTFLSLIANFTKVVEADVYGRETGSNKQAASKSCALSLVRQLFHLNVIEAFSGTLKKKETEQMKAHPVAVAPELEAQIDSVLKSVEVEPNFPRHNNPDEAESLITSAVLEEFEPSENPVHSGVVSWSPPQPNWNPWTGCNIDEGPLATASLDDISADLQQAYQDRLQKDTKLQQMIKDRQNLPVFARRQDIMDAINDNPVTIIRGNTGCGKTTQVCQFILDDYVQSGSGAYCNIVVTQPRRISAVSVSDRVAQERGEETGESLGYSVRFESRLPRPYGGVLFCTVGVLLRKLEAGLRGVSHVIVDEIHERDINSDFILIVLRDMVRAFPDLRVILMSATIDISMFTEYFGNPVLVDVEGRAFPVQEYFIEDAIQLTNFVPPPAEKKKKKDKEDDQIPGDEPEEDLNVVSGGQYSSSTSHALTQLNEKDLSFELIDAMLKYIKELDTPGAVLFFLPGWNVIFALMRHLNQHPVFGGRDYSVLPLHSQLPREDQRRVFEPVPDGITKIILATNIAETSITINDVVFVIDSCKAKMKLFTSHNNMTNYATVWASKTNLEQRKGRAGRVRPGICFHLCTRARFEKLDDHMTPEMFRTPLHEVSLSIKLLRLGSIGEFLSKAIQAPPIDAVIEAEVTLRDMKCLDRNDELTPLGRILARLPVEPRLGKMCILGCIFFCGDAMCTIAAHNATSPEIFVIPPEYKRLSHFQRAFAGNRYSDHIAMLNAFNAWEEARIGGEQAEISFCDYKGLSMPTLRVTWEAKNQLRDLLVSAGFPEETLMPQVYNFYGPDPKLDLVVNLLTMGHYPNVCAHKDKRKVLTTESKAALIHKSSVNCTRDSTTFPSPFFVFGEKIRTRAVSCKQMTMVSPINLLLFGARKIEYVEEVVRLDSWINFEMNPGLAAKIAALRPVMEALVIRACKTPEGITEPGQVDEQVINLIRQLSRTNAGRHNMEPIGMGGFNSSRPPRSFSGGDGGPPHKRMRDGDDGGGFRGGYSYNKGFGGRGGRGFFGGRGGGGRGGGGYGGGRGGGGYGGGRGGGGYGGGRGGGGYGGGRGGGGGGYGGG</sequence>
<keyword evidence="6" id="KW-0347">Helicase</keyword>
<dbReference type="FunFam" id="3.30.160.20:FF:000026">
    <property type="entry name" value="ATP-dependent RNA helicase A"/>
    <property type="match status" value="1"/>
</dbReference>
<feature type="region of interest" description="Disordered" evidence="9">
    <location>
        <begin position="1246"/>
        <end position="1274"/>
    </location>
</feature>
<dbReference type="GO" id="GO:0050684">
    <property type="term" value="P:regulation of mRNA processing"/>
    <property type="evidence" value="ECO:0007669"/>
    <property type="project" value="TreeGrafter"/>
</dbReference>
<dbReference type="SUPFAM" id="SSF52540">
    <property type="entry name" value="P-loop containing nucleoside triphosphate hydrolases"/>
    <property type="match status" value="1"/>
</dbReference>
<dbReference type="Pfam" id="PF07717">
    <property type="entry name" value="OB_NTP_bind"/>
    <property type="match status" value="1"/>
</dbReference>
<feature type="domain" description="DRBM" evidence="10">
    <location>
        <begin position="21"/>
        <end position="89"/>
    </location>
</feature>
<name>A0AAV2QJF4_MEGNR</name>
<dbReference type="GO" id="GO:0003724">
    <property type="term" value="F:RNA helicase activity"/>
    <property type="evidence" value="ECO:0007669"/>
    <property type="project" value="UniProtKB-EC"/>
</dbReference>
<evidence type="ECO:0000256" key="1">
    <source>
        <dbReference type="ARBA" id="ARBA00008792"/>
    </source>
</evidence>
<dbReference type="PROSITE" id="PS50137">
    <property type="entry name" value="DS_RBD"/>
    <property type="match status" value="1"/>
</dbReference>
<evidence type="ECO:0000313" key="13">
    <source>
        <dbReference type="EMBL" id="CAL4083258.1"/>
    </source>
</evidence>
<dbReference type="Gene3D" id="1.20.120.1080">
    <property type="match status" value="1"/>
</dbReference>
<comment type="similarity">
    <text evidence="1">Belongs to the DEAD box helicase family. DEAH subfamily.</text>
</comment>
<dbReference type="SMART" id="SM00358">
    <property type="entry name" value="DSRM"/>
    <property type="match status" value="1"/>
</dbReference>
<dbReference type="InterPro" id="IPR011545">
    <property type="entry name" value="DEAD/DEAH_box_helicase_dom"/>
</dbReference>
<comment type="caution">
    <text evidence="13">The sequence shown here is derived from an EMBL/GenBank/DDBJ whole genome shotgun (WGS) entry which is preliminary data.</text>
</comment>
<reference evidence="13 14" key="1">
    <citation type="submission" date="2024-05" db="EMBL/GenBank/DDBJ databases">
        <authorList>
            <person name="Wallberg A."/>
        </authorList>
    </citation>
    <scope>NUCLEOTIDE SEQUENCE [LARGE SCALE GENOMIC DNA]</scope>
</reference>
<gene>
    <name evidence="13" type="ORF">MNOR_LOCUS12118</name>
</gene>
<dbReference type="InterPro" id="IPR011709">
    <property type="entry name" value="DEAD-box_helicase_OB_fold"/>
</dbReference>
<keyword evidence="7" id="KW-0067">ATP-binding</keyword>
<evidence type="ECO:0000256" key="4">
    <source>
        <dbReference type="ARBA" id="ARBA00022741"/>
    </source>
</evidence>